<dbReference type="STRING" id="1401.BK123_21480"/>
<evidence type="ECO:0000256" key="6">
    <source>
        <dbReference type="RuleBase" id="RU000716"/>
    </source>
</evidence>
<dbReference type="InterPro" id="IPR013249">
    <property type="entry name" value="RNA_pol_sigma70_r4_t2"/>
</dbReference>
<dbReference type="NCBIfam" id="TIGR02937">
    <property type="entry name" value="sigma70-ECF"/>
    <property type="match status" value="1"/>
</dbReference>
<dbReference type="SUPFAM" id="SSF88946">
    <property type="entry name" value="Sigma2 domain of RNA polymerase sigma factors"/>
    <property type="match status" value="1"/>
</dbReference>
<dbReference type="AlphaFoldDB" id="A0A1R1AYG4"/>
<name>A0A1R1AYG4_PAELA</name>
<dbReference type="InterPro" id="IPR014284">
    <property type="entry name" value="RNA_pol_sigma-70_dom"/>
</dbReference>
<dbReference type="EMBL" id="MRTF01000007">
    <property type="protein sequence ID" value="OME90919.1"/>
    <property type="molecule type" value="Genomic_DNA"/>
</dbReference>
<dbReference type="GO" id="GO:0006352">
    <property type="term" value="P:DNA-templated transcription initiation"/>
    <property type="evidence" value="ECO:0007669"/>
    <property type="project" value="InterPro"/>
</dbReference>
<gene>
    <name evidence="9" type="ORF">BK123_21480</name>
</gene>
<dbReference type="InterPro" id="IPR039425">
    <property type="entry name" value="RNA_pol_sigma-70-like"/>
</dbReference>
<dbReference type="Pfam" id="PF04542">
    <property type="entry name" value="Sigma70_r2"/>
    <property type="match status" value="1"/>
</dbReference>
<keyword evidence="3 6" id="KW-0731">Sigma factor</keyword>
<feature type="domain" description="RNA polymerase sigma factor 70 region 4 type 2" evidence="8">
    <location>
        <begin position="97"/>
        <end position="149"/>
    </location>
</feature>
<sequence length="233" mass="26572">MPEYTLDLLSLQAKLHRYCLHVTRDPWDADDLLQDVILKVMRAVDTHPARQLSNAYLYRIASNAWKDRLKKDRTRMSVAEDELWDRPGDDGGLTTRELLETLANRLSPRAMVILLLMDVFDFTARETAEFLSMTEGAVQVSLGRARTRLKKLACLQQSGVEPETRENINAGTAAGLDLDVLVDAFCRRDPKAICASYLQLTKMRIRISKLSWVRGILAFYMEDPDGNVWLITE</sequence>
<dbReference type="Proteomes" id="UP000187074">
    <property type="component" value="Unassembled WGS sequence"/>
</dbReference>
<protein>
    <recommendedName>
        <fullName evidence="6">RNA polymerase sigma factor</fullName>
    </recommendedName>
</protein>
<dbReference type="PANTHER" id="PTHR43133:SF8">
    <property type="entry name" value="RNA POLYMERASE SIGMA FACTOR HI_1459-RELATED"/>
    <property type="match status" value="1"/>
</dbReference>
<evidence type="ECO:0000259" key="7">
    <source>
        <dbReference type="Pfam" id="PF04542"/>
    </source>
</evidence>
<organism evidence="9 10">
    <name type="scientific">Paenibacillus lautus</name>
    <name type="common">Bacillus lautus</name>
    <dbReference type="NCBI Taxonomy" id="1401"/>
    <lineage>
        <taxon>Bacteria</taxon>
        <taxon>Bacillati</taxon>
        <taxon>Bacillota</taxon>
        <taxon>Bacilli</taxon>
        <taxon>Bacillales</taxon>
        <taxon>Paenibacillaceae</taxon>
        <taxon>Paenibacillus</taxon>
    </lineage>
</organism>
<dbReference type="PANTHER" id="PTHR43133">
    <property type="entry name" value="RNA POLYMERASE ECF-TYPE SIGMA FACTO"/>
    <property type="match status" value="1"/>
</dbReference>
<proteinExistence type="inferred from homology"/>
<dbReference type="Gene3D" id="1.10.1740.10">
    <property type="match status" value="1"/>
</dbReference>
<evidence type="ECO:0000256" key="5">
    <source>
        <dbReference type="ARBA" id="ARBA00023163"/>
    </source>
</evidence>
<dbReference type="InterPro" id="IPR000838">
    <property type="entry name" value="RNA_pol_sigma70_ECF_CS"/>
</dbReference>
<evidence type="ECO:0000313" key="10">
    <source>
        <dbReference type="Proteomes" id="UP000187074"/>
    </source>
</evidence>
<dbReference type="OrthoDB" id="2381154at2"/>
<feature type="domain" description="RNA polymerase sigma-70 region 2" evidence="7">
    <location>
        <begin position="11"/>
        <end position="73"/>
    </location>
</feature>
<keyword evidence="5 6" id="KW-0804">Transcription</keyword>
<dbReference type="Pfam" id="PF08281">
    <property type="entry name" value="Sigma70_r4_2"/>
    <property type="match status" value="1"/>
</dbReference>
<dbReference type="SUPFAM" id="SSF88659">
    <property type="entry name" value="Sigma3 and sigma4 domains of RNA polymerase sigma factors"/>
    <property type="match status" value="1"/>
</dbReference>
<evidence type="ECO:0000313" key="9">
    <source>
        <dbReference type="EMBL" id="OME90919.1"/>
    </source>
</evidence>
<keyword evidence="2 6" id="KW-0805">Transcription regulation</keyword>
<comment type="caution">
    <text evidence="9">The sequence shown here is derived from an EMBL/GenBank/DDBJ whole genome shotgun (WGS) entry which is preliminary data.</text>
</comment>
<dbReference type="Gene3D" id="1.10.10.10">
    <property type="entry name" value="Winged helix-like DNA-binding domain superfamily/Winged helix DNA-binding domain"/>
    <property type="match status" value="1"/>
</dbReference>
<comment type="similarity">
    <text evidence="1 6">Belongs to the sigma-70 factor family. ECF subfamily.</text>
</comment>
<evidence type="ECO:0000256" key="1">
    <source>
        <dbReference type="ARBA" id="ARBA00010641"/>
    </source>
</evidence>
<dbReference type="PROSITE" id="PS01063">
    <property type="entry name" value="SIGMA70_ECF"/>
    <property type="match status" value="1"/>
</dbReference>
<dbReference type="InterPro" id="IPR013324">
    <property type="entry name" value="RNA_pol_sigma_r3/r4-like"/>
</dbReference>
<dbReference type="InterPro" id="IPR036388">
    <property type="entry name" value="WH-like_DNA-bd_sf"/>
</dbReference>
<accession>A0A1R1AYG4</accession>
<dbReference type="GO" id="GO:0003677">
    <property type="term" value="F:DNA binding"/>
    <property type="evidence" value="ECO:0007669"/>
    <property type="project" value="UniProtKB-KW"/>
</dbReference>
<dbReference type="GO" id="GO:0006950">
    <property type="term" value="P:response to stress"/>
    <property type="evidence" value="ECO:0007669"/>
    <property type="project" value="UniProtKB-ARBA"/>
</dbReference>
<evidence type="ECO:0000256" key="4">
    <source>
        <dbReference type="ARBA" id="ARBA00023125"/>
    </source>
</evidence>
<evidence type="ECO:0000259" key="8">
    <source>
        <dbReference type="Pfam" id="PF08281"/>
    </source>
</evidence>
<dbReference type="InterPro" id="IPR007627">
    <property type="entry name" value="RNA_pol_sigma70_r2"/>
</dbReference>
<keyword evidence="4 6" id="KW-0238">DNA-binding</keyword>
<evidence type="ECO:0000256" key="2">
    <source>
        <dbReference type="ARBA" id="ARBA00023015"/>
    </source>
</evidence>
<dbReference type="InterPro" id="IPR013325">
    <property type="entry name" value="RNA_pol_sigma_r2"/>
</dbReference>
<reference evidence="9 10" key="1">
    <citation type="submission" date="2016-11" db="EMBL/GenBank/DDBJ databases">
        <title>Paenibacillus species isolates.</title>
        <authorList>
            <person name="Beno S.M."/>
        </authorList>
    </citation>
    <scope>NUCLEOTIDE SEQUENCE [LARGE SCALE GENOMIC DNA]</scope>
    <source>
        <strain evidence="9 10">FSL F4-0100</strain>
    </source>
</reference>
<dbReference type="RefSeq" id="WP_076324409.1">
    <property type="nucleotide sequence ID" value="NZ_MRTF01000007.1"/>
</dbReference>
<evidence type="ECO:0000256" key="3">
    <source>
        <dbReference type="ARBA" id="ARBA00023082"/>
    </source>
</evidence>
<dbReference type="GO" id="GO:0016987">
    <property type="term" value="F:sigma factor activity"/>
    <property type="evidence" value="ECO:0007669"/>
    <property type="project" value="UniProtKB-KW"/>
</dbReference>